<comment type="caution">
    <text evidence="1">The sequence shown here is derived from an EMBL/GenBank/DDBJ whole genome shotgun (WGS) entry which is preliminary data.</text>
</comment>
<accession>A0A699UYL8</accession>
<dbReference type="AlphaFoldDB" id="A0A699UYL8"/>
<protein>
    <submittedName>
        <fullName evidence="1">Uncharacterized protein</fullName>
    </submittedName>
</protein>
<proteinExistence type="predicted"/>
<sequence length="68" mass="7745">MNEPVNEQDYIDLKITPRELRYFVSCGLALIQNIPGESLSTYCGLSKDEIIEISLRLREVADRLGVDM</sequence>
<evidence type="ECO:0000313" key="1">
    <source>
        <dbReference type="EMBL" id="GFD28102.1"/>
    </source>
</evidence>
<reference evidence="1" key="1">
    <citation type="journal article" date="2019" name="Sci. Rep.">
        <title>Draft genome of Tanacetum cinerariifolium, the natural source of mosquito coil.</title>
        <authorList>
            <person name="Yamashiro T."/>
            <person name="Shiraishi A."/>
            <person name="Satake H."/>
            <person name="Nakayama K."/>
        </authorList>
    </citation>
    <scope>NUCLEOTIDE SEQUENCE</scope>
</reference>
<dbReference type="EMBL" id="BKCJ011382356">
    <property type="protein sequence ID" value="GFD28102.1"/>
    <property type="molecule type" value="Genomic_DNA"/>
</dbReference>
<name>A0A699UYL8_TANCI</name>
<organism evidence="1">
    <name type="scientific">Tanacetum cinerariifolium</name>
    <name type="common">Dalmatian daisy</name>
    <name type="synonym">Chrysanthemum cinerariifolium</name>
    <dbReference type="NCBI Taxonomy" id="118510"/>
    <lineage>
        <taxon>Eukaryota</taxon>
        <taxon>Viridiplantae</taxon>
        <taxon>Streptophyta</taxon>
        <taxon>Embryophyta</taxon>
        <taxon>Tracheophyta</taxon>
        <taxon>Spermatophyta</taxon>
        <taxon>Magnoliopsida</taxon>
        <taxon>eudicotyledons</taxon>
        <taxon>Gunneridae</taxon>
        <taxon>Pentapetalae</taxon>
        <taxon>asterids</taxon>
        <taxon>campanulids</taxon>
        <taxon>Asterales</taxon>
        <taxon>Asteraceae</taxon>
        <taxon>Asteroideae</taxon>
        <taxon>Anthemideae</taxon>
        <taxon>Anthemidinae</taxon>
        <taxon>Tanacetum</taxon>
    </lineage>
</organism>
<gene>
    <name evidence="1" type="ORF">Tci_900071</name>
</gene>